<dbReference type="NCBIfam" id="NF040570">
    <property type="entry name" value="guided_TnpB"/>
    <property type="match status" value="1"/>
</dbReference>
<evidence type="ECO:0000256" key="3">
    <source>
        <dbReference type="ARBA" id="ARBA00023125"/>
    </source>
</evidence>
<keyword evidence="9" id="KW-1185">Reference proteome</keyword>
<dbReference type="GO" id="GO:0006310">
    <property type="term" value="P:DNA recombination"/>
    <property type="evidence" value="ECO:0007669"/>
    <property type="project" value="UniProtKB-KW"/>
</dbReference>
<gene>
    <name evidence="8" type="ORF">GCL57_14665</name>
</gene>
<dbReference type="Pfam" id="PF07282">
    <property type="entry name" value="Cas12f1-like_TNB"/>
    <property type="match status" value="1"/>
</dbReference>
<dbReference type="GO" id="GO:0003677">
    <property type="term" value="F:DNA binding"/>
    <property type="evidence" value="ECO:0007669"/>
    <property type="project" value="UniProtKB-KW"/>
</dbReference>
<dbReference type="InterPro" id="IPR010095">
    <property type="entry name" value="Cas12f1-like_TNB"/>
</dbReference>
<dbReference type="AlphaFoldDB" id="A0A833JAA0"/>
<keyword evidence="2" id="KW-0815">Transposition</keyword>
<evidence type="ECO:0000256" key="4">
    <source>
        <dbReference type="ARBA" id="ARBA00023172"/>
    </source>
</evidence>
<evidence type="ECO:0000256" key="1">
    <source>
        <dbReference type="ARBA" id="ARBA00008761"/>
    </source>
</evidence>
<organism evidence="8 9">
    <name type="scientific">Fluviispira multicolorata</name>
    <dbReference type="NCBI Taxonomy" id="2654512"/>
    <lineage>
        <taxon>Bacteria</taxon>
        <taxon>Pseudomonadati</taxon>
        <taxon>Bdellovibrionota</taxon>
        <taxon>Oligoflexia</taxon>
        <taxon>Silvanigrellales</taxon>
        <taxon>Silvanigrellaceae</taxon>
        <taxon>Fluviispira</taxon>
    </lineage>
</organism>
<feature type="domain" description="Cas12f1-like TNB" evidence="7">
    <location>
        <begin position="130"/>
        <end position="194"/>
    </location>
</feature>
<dbReference type="EMBL" id="WFLN01000012">
    <property type="protein sequence ID" value="KAB8027436.1"/>
    <property type="molecule type" value="Genomic_DNA"/>
</dbReference>
<name>A0A833JAA0_9BACT</name>
<sequence length="246" mass="27782">MVIPFQTSNQLSYDFDDKLKNKIKLKQKKLKKYQRKLARQKKGSTSRNKTKTKIAKIHSKISNTRHDFCHKVSHSIVNSDAKIFAVEDLKLKNMTKSPMPKQDVSGKYLPNMRKAKAGLNRELLSKGLAKTIEFLEYKAKKYGKLVVKVSPHYSSQECANCGHTHADNRKTQDNFLCLLCGNHDNADINAAKIIAKRGVQFLLSKPKAKTRTRLGTSRSKAGRGISKTKLEQSNPLIPMTSEARSL</sequence>
<evidence type="ECO:0000256" key="2">
    <source>
        <dbReference type="ARBA" id="ARBA00022578"/>
    </source>
</evidence>
<evidence type="ECO:0000259" key="7">
    <source>
        <dbReference type="Pfam" id="PF07282"/>
    </source>
</evidence>
<evidence type="ECO:0000313" key="8">
    <source>
        <dbReference type="EMBL" id="KAB8027436.1"/>
    </source>
</evidence>
<comment type="caution">
    <text evidence="8">The sequence shown here is derived from an EMBL/GenBank/DDBJ whole genome shotgun (WGS) entry which is preliminary data.</text>
</comment>
<dbReference type="InterPro" id="IPR001959">
    <property type="entry name" value="Transposase"/>
</dbReference>
<feature type="region of interest" description="Disordered" evidence="5">
    <location>
        <begin position="31"/>
        <end position="53"/>
    </location>
</feature>
<feature type="domain" description="Probable transposase IS891/IS1136/IS1341" evidence="6">
    <location>
        <begin position="22"/>
        <end position="96"/>
    </location>
</feature>
<dbReference type="Pfam" id="PF01385">
    <property type="entry name" value="OrfB_IS605"/>
    <property type="match status" value="1"/>
</dbReference>
<evidence type="ECO:0000256" key="5">
    <source>
        <dbReference type="SAM" id="MobiDB-lite"/>
    </source>
</evidence>
<keyword evidence="3" id="KW-0238">DNA-binding</keyword>
<feature type="region of interest" description="Disordered" evidence="5">
    <location>
        <begin position="210"/>
        <end position="246"/>
    </location>
</feature>
<comment type="similarity">
    <text evidence="1">In the C-terminal section; belongs to the transposase 35 family.</text>
</comment>
<dbReference type="GO" id="GO:0032196">
    <property type="term" value="P:transposition"/>
    <property type="evidence" value="ECO:0007669"/>
    <property type="project" value="UniProtKB-KW"/>
</dbReference>
<accession>A0A833JAA0</accession>
<dbReference type="Proteomes" id="UP000442694">
    <property type="component" value="Unassembled WGS sequence"/>
</dbReference>
<dbReference type="NCBIfam" id="TIGR01766">
    <property type="entry name" value="IS200/IS605 family accessory protein TnpB-like domain"/>
    <property type="match status" value="1"/>
</dbReference>
<proteinExistence type="inferred from homology"/>
<protein>
    <submittedName>
        <fullName evidence="8">IS200/IS605 family element transposase accessory protein TnpB</fullName>
    </submittedName>
</protein>
<reference evidence="8 9" key="1">
    <citation type="submission" date="2019-10" db="EMBL/GenBank/DDBJ databases">
        <title>New genus of Silvanigrellaceae.</title>
        <authorList>
            <person name="Pitt A."/>
            <person name="Hahn M.W."/>
        </authorList>
    </citation>
    <scope>NUCLEOTIDE SEQUENCE [LARGE SCALE GENOMIC DNA]</scope>
    <source>
        <strain evidence="8 9">33A1-SZDP</strain>
    </source>
</reference>
<evidence type="ECO:0000259" key="6">
    <source>
        <dbReference type="Pfam" id="PF01385"/>
    </source>
</evidence>
<keyword evidence="4" id="KW-0233">DNA recombination</keyword>
<evidence type="ECO:0000313" key="9">
    <source>
        <dbReference type="Proteomes" id="UP000442694"/>
    </source>
</evidence>